<evidence type="ECO:0000313" key="19">
    <source>
        <dbReference type="EMBL" id="AKE50898.1"/>
    </source>
</evidence>
<protein>
    <recommendedName>
        <fullName evidence="15 16">Replication protein E1</fullName>
        <ecNumber evidence="15 16">5.6.2.4</ecNumber>
    </recommendedName>
    <alternativeName>
        <fullName evidence="15">ATP-dependent helicase E1</fullName>
    </alternativeName>
    <alternativeName>
        <fullName evidence="15">DNA 3'-5' helicase E1</fullName>
    </alternativeName>
</protein>
<dbReference type="PROSITE" id="PS51206">
    <property type="entry name" value="SF3_HELICASE_1"/>
    <property type="match status" value="1"/>
</dbReference>
<dbReference type="SUPFAM" id="SSF52540">
    <property type="entry name" value="P-loop containing nucleoside triphosphate hydrolases"/>
    <property type="match status" value="1"/>
</dbReference>
<accession>A0A0F6TNZ5</accession>
<dbReference type="Gene3D" id="1.10.10.510">
    <property type="entry name" value="Zinc finger, large T-antigen D1 domain"/>
    <property type="match status" value="1"/>
</dbReference>
<comment type="function">
    <text evidence="14 15">ATP-dependent DNA 3'-5' helicase required for initiation of viral DNA replication. It forms a complex with the viral E2 protein. The E1-E2 complex binds to the replication origin which contains binding sites for both proteins. During the initial step, a dimer of E1 interacts with a dimer of protein E2 leading to a complex that binds the viral origin of replication with high specificity. Then, a second dimer of E1 displaces the E2 dimer in an ATP-dependent manner to form the E1 tetramer. Following this, two E1 monomers are added to each half of the site, which results in the formation of two E1 trimers on the viral ori. Subsequently, two hexamers will be created. The double hexamer acts as a bi-directional helicase machinery and unwinds the viral DNA and then recruits the host DNA polymerase to start replication.</text>
</comment>
<dbReference type="GO" id="GO:0042025">
    <property type="term" value="C:host cell nucleus"/>
    <property type="evidence" value="ECO:0007669"/>
    <property type="project" value="UniProtKB-SubCell"/>
</dbReference>
<evidence type="ECO:0000256" key="16">
    <source>
        <dbReference type="PIRNR" id="PIRNR003383"/>
    </source>
</evidence>
<evidence type="ECO:0000256" key="10">
    <source>
        <dbReference type="ARBA" id="ARBA00023125"/>
    </source>
</evidence>
<evidence type="ECO:0000256" key="3">
    <source>
        <dbReference type="ARBA" id="ARBA00022553"/>
    </source>
</evidence>
<dbReference type="InterPro" id="IPR014000">
    <property type="entry name" value="PPV_DNA_helicase_E1_N"/>
</dbReference>
<comment type="catalytic activity">
    <reaction evidence="13 15 16">
        <text>ATP + H2O = ADP + phosphate + H(+)</text>
        <dbReference type="Rhea" id="RHEA:13065"/>
        <dbReference type="ChEBI" id="CHEBI:15377"/>
        <dbReference type="ChEBI" id="CHEBI:15378"/>
        <dbReference type="ChEBI" id="CHEBI:30616"/>
        <dbReference type="ChEBI" id="CHEBI:43474"/>
        <dbReference type="ChEBI" id="CHEBI:456216"/>
        <dbReference type="EC" id="5.6.2.4"/>
    </reaction>
</comment>
<dbReference type="InterPro" id="IPR027417">
    <property type="entry name" value="P-loop_NTPase"/>
</dbReference>
<dbReference type="GO" id="GO:0006260">
    <property type="term" value="P:DNA replication"/>
    <property type="evidence" value="ECO:0007669"/>
    <property type="project" value="UniProtKB-UniRule"/>
</dbReference>
<feature type="domain" description="SF3 helicase" evidence="18">
    <location>
        <begin position="430"/>
        <end position="580"/>
    </location>
</feature>
<dbReference type="OrthoDB" id="4795at10239"/>
<dbReference type="GO" id="GO:0016887">
    <property type="term" value="F:ATP hydrolysis activity"/>
    <property type="evidence" value="ECO:0007669"/>
    <property type="project" value="RHEA"/>
</dbReference>
<dbReference type="Proteomes" id="UP000174148">
    <property type="component" value="Segment"/>
</dbReference>
<dbReference type="EC" id="5.6.2.4" evidence="15 16"/>
<keyword evidence="6 15" id="KW-0547">Nucleotide-binding</keyword>
<dbReference type="InterPro" id="IPR014015">
    <property type="entry name" value="Helicase_SF3_DNA-vir"/>
</dbReference>
<evidence type="ECO:0000256" key="9">
    <source>
        <dbReference type="ARBA" id="ARBA00022840"/>
    </source>
</evidence>
<organism evidence="19 20">
    <name type="scientific">Trichechus manatus latirostris papillomavirus 3</name>
    <dbReference type="NCBI Taxonomy" id="2848316"/>
    <lineage>
        <taxon>Viruses</taxon>
        <taxon>Monodnaviria</taxon>
        <taxon>Shotokuvirae</taxon>
        <taxon>Cossaviricota</taxon>
        <taxon>Papovaviricetes</taxon>
        <taxon>Zurhausenvirales</taxon>
        <taxon>Papillomaviridae</taxon>
        <taxon>Firstpapillomavirinae</taxon>
        <taxon>Rhopapillomavirus</taxon>
        <taxon>Rhopapillomavirus 2</taxon>
    </lineage>
</organism>
<reference evidence="19 20" key="1">
    <citation type="submission" date="2014-11" db="EMBL/GenBank/DDBJ databases">
        <title>Molecular Characterization of Two Novel Mucosotropic Papillomaviruses of a Florida Manatee (Trichechus manatus latirostris).</title>
        <authorList>
            <person name="Zahin M."/>
            <person name="Ghim S.-J."/>
            <person name="Khanal S."/>
            <person name="Bossart G.D."/>
            <person name="Jenson A.B."/>
            <person name="Joh J."/>
        </authorList>
    </citation>
    <scope>NUCLEOTIDE SEQUENCE [LARGE SCALE GENOMIC DNA]</scope>
    <source>
        <strain evidence="19">TmPV-3</strain>
    </source>
</reference>
<keyword evidence="20" id="KW-1185">Reference proteome</keyword>
<evidence type="ECO:0000256" key="12">
    <source>
        <dbReference type="ARBA" id="ARBA00034617"/>
    </source>
</evidence>
<dbReference type="GO" id="GO:0003677">
    <property type="term" value="F:DNA binding"/>
    <property type="evidence" value="ECO:0007669"/>
    <property type="project" value="UniProtKB-UniRule"/>
</dbReference>
<dbReference type="InterPro" id="IPR046935">
    <property type="entry name" value="PPV_E1_DBD_sf"/>
</dbReference>
<evidence type="ECO:0000256" key="15">
    <source>
        <dbReference type="HAMAP-Rule" id="MF_04000"/>
    </source>
</evidence>
<evidence type="ECO:0000259" key="18">
    <source>
        <dbReference type="PROSITE" id="PS51206"/>
    </source>
</evidence>
<proteinExistence type="inferred from homology"/>
<dbReference type="Pfam" id="PF20450">
    <property type="entry name" value="PPV_E1_DBD"/>
    <property type="match status" value="1"/>
</dbReference>
<dbReference type="HAMAP" id="MF_04000">
    <property type="entry name" value="PPV_E1"/>
    <property type="match status" value="1"/>
</dbReference>
<comment type="function">
    <text evidence="16">ATP-dependent DNA helicase required for initiation of viral DNA replication. It forms a complex with the viral E2 protein. The E1-E2 complex binds to the replication origin which contains binding sites for both proteins.</text>
</comment>
<evidence type="ECO:0000256" key="6">
    <source>
        <dbReference type="ARBA" id="ARBA00022741"/>
    </source>
</evidence>
<dbReference type="Gene3D" id="3.40.1310.10">
    <property type="match status" value="1"/>
</dbReference>
<dbReference type="GO" id="GO:0043138">
    <property type="term" value="F:3'-5' DNA helicase activity"/>
    <property type="evidence" value="ECO:0007669"/>
    <property type="project" value="UniProtKB-UniRule"/>
</dbReference>
<comment type="PTM">
    <text evidence="15">Phosphorylated.</text>
</comment>
<dbReference type="EMBL" id="KP205502">
    <property type="protein sequence ID" value="AKE50898.1"/>
    <property type="molecule type" value="Genomic_DNA"/>
</dbReference>
<evidence type="ECO:0000256" key="11">
    <source>
        <dbReference type="ARBA" id="ARBA00023235"/>
    </source>
</evidence>
<dbReference type="Gene3D" id="3.40.50.300">
    <property type="entry name" value="P-loop containing nucleotide triphosphate hydrolases"/>
    <property type="match status" value="1"/>
</dbReference>
<dbReference type="SUPFAM" id="SSF55464">
    <property type="entry name" value="Origin of replication-binding domain, RBD-like"/>
    <property type="match status" value="1"/>
</dbReference>
<evidence type="ECO:0000256" key="17">
    <source>
        <dbReference type="SAM" id="MobiDB-lite"/>
    </source>
</evidence>
<evidence type="ECO:0000256" key="8">
    <source>
        <dbReference type="ARBA" id="ARBA00022806"/>
    </source>
</evidence>
<keyword evidence="4 15" id="KW-1048">Host nucleus</keyword>
<evidence type="ECO:0000313" key="20">
    <source>
        <dbReference type="Proteomes" id="UP000174148"/>
    </source>
</evidence>
<dbReference type="RefSeq" id="YP_009507320.1">
    <property type="nucleotide sequence ID" value="NC_038526.1"/>
</dbReference>
<dbReference type="KEGG" id="vg:37618280"/>
<dbReference type="InterPro" id="IPR001177">
    <property type="entry name" value="PPV_DNA_helicase_E1_C"/>
</dbReference>
<evidence type="ECO:0000256" key="2">
    <source>
        <dbReference type="ARBA" id="ARBA00022518"/>
    </source>
</evidence>
<dbReference type="InterPro" id="IPR037102">
    <property type="entry name" value="Znf_lg_T-Ag_D1_dom_sf"/>
</dbReference>
<evidence type="ECO:0000256" key="14">
    <source>
        <dbReference type="ARBA" id="ARBA00093297"/>
    </source>
</evidence>
<keyword evidence="15" id="KW-0832">Ubl conjugation</keyword>
<evidence type="ECO:0000256" key="4">
    <source>
        <dbReference type="ARBA" id="ARBA00022562"/>
    </source>
</evidence>
<evidence type="ECO:0000256" key="1">
    <source>
        <dbReference type="ARBA" id="ARBA00004147"/>
    </source>
</evidence>
<evidence type="ECO:0000256" key="5">
    <source>
        <dbReference type="ARBA" id="ARBA00022705"/>
    </source>
</evidence>
<name>A0A0F6TNZ5_9PAPI</name>
<keyword evidence="8 15" id="KW-0347">Helicase</keyword>
<feature type="short sequence motif" description="Nuclear localization signal" evidence="15">
    <location>
        <begin position="77"/>
        <end position="79"/>
    </location>
</feature>
<dbReference type="InterPro" id="IPR016393">
    <property type="entry name" value="Rep_E1_papillomaV"/>
</dbReference>
<evidence type="ECO:0000256" key="7">
    <source>
        <dbReference type="ARBA" id="ARBA00022801"/>
    </source>
</evidence>
<comment type="PTM">
    <text evidence="15">Sumoylated.</text>
</comment>
<sequence length="628" mass="71418">MSSNSGTDPCAGCSNEWVILEAECSDENDPPEDVPDYDAATDISELLDNSEVEQGNTLELFSLQENRESQRQVLELKRKYVRRREDQKVLCDLSPRWNVLRNSPDKKKVKRRHINPEGDSGIQLSFSLDNEVTTADENLPEAVQVEGYGWELTNESGGQGGRTEEESISMLTRDILRSNNRRVTLLAKFKALTDVSFTDITRPFKSDKTCCTEWVIGAFGVPELLYESTKTLLRGHCQYMHLHHFAGNAGLVLLMLVEFNTGKNRVTVKKLLQSILGISEALVLAEPPRRRSVAAAVYWYKLGLTTTSYIQGETPQWVKQQISISHQTAEDVAFDLGTMVQWAYDNEMVEECQIAYHYALLAEEDKNAAAWLASPAQARYVRDCHTMVQHYRRAQMLNMSISTWIHQRISRVKQPGDWKNIAKFLRYQSVDFISFMNTFKVFLKGVPKKNCILIHGPPNCGKTYFCMSLVSFLGGNVLSFVNSRSQFWLQPVADAKIVLLDDATKPCLDYFDTFLRNAIDGNTICVDRKHRAPVQSKCPPMLVTSNIDIHTDHCWRFLYSRITCIKFALEMPFNDDGSPVFALTDESWASFFTRLWTHLELSDQEDEGEDGNPTQTFRCGARRNDGSV</sequence>
<comment type="subunit">
    <text evidence="15">Can form hexamers. Interacts with E2 protein; this interaction increases E1 DNA binding specificity. Interacts with host DNA polymerase subunit POLA2. Interacts with host single stranded DNA-binding protein RPA1. Interacts with host TOP1; this interaction stimulates the enzymatic activity of TOP1.</text>
</comment>
<keyword evidence="5 15" id="KW-0235">DNA replication</keyword>
<dbReference type="PIRSF" id="PIRSF003383">
    <property type="entry name" value="Rep_E1_papillomaV"/>
    <property type="match status" value="1"/>
</dbReference>
<dbReference type="GO" id="GO:0005524">
    <property type="term" value="F:ATP binding"/>
    <property type="evidence" value="ECO:0007669"/>
    <property type="project" value="UniProtKB-UniRule"/>
</dbReference>
<keyword evidence="15" id="KW-1017">Isopeptide bond</keyword>
<keyword evidence="7 15" id="KW-0378">Hydrolase</keyword>
<gene>
    <name evidence="15 19" type="primary">E1</name>
</gene>
<comment type="caution">
    <text evidence="15">Lacks conserved residue(s) required for the propagation of feature annotation.</text>
</comment>
<dbReference type="InterPro" id="IPR046832">
    <property type="entry name" value="PPV_E1_DBD"/>
</dbReference>
<evidence type="ECO:0000256" key="13">
    <source>
        <dbReference type="ARBA" id="ARBA00048988"/>
    </source>
</evidence>
<dbReference type="GeneID" id="37618280"/>
<comment type="catalytic activity">
    <reaction evidence="12 15">
        <text>Couples ATP hydrolysis with the unwinding of duplex DNA by translocating in the 3'-5' direction.</text>
        <dbReference type="EC" id="5.6.2.4"/>
    </reaction>
</comment>
<keyword evidence="9 15" id="KW-0067">ATP-binding</keyword>
<keyword evidence="2 15" id="KW-0244">Early protein</keyword>
<keyword evidence="10 15" id="KW-0238">DNA-binding</keyword>
<comment type="similarity">
    <text evidence="15 16">Belongs to the papillomaviridae E1 protein family.</text>
</comment>
<feature type="cross-link" description="Glycyl lysine isopeptide (Lys-Gly) (interchain with G-Cter in SUMO)" evidence="15">
    <location>
        <position position="537"/>
    </location>
</feature>
<comment type="subcellular location">
    <subcellularLocation>
        <location evidence="1 15">Host nucleus</location>
    </subcellularLocation>
</comment>
<dbReference type="Pfam" id="PF00524">
    <property type="entry name" value="PPV_E1_N"/>
    <property type="match status" value="1"/>
</dbReference>
<keyword evidence="3 15" id="KW-0597">Phosphoprotein</keyword>
<feature type="region of interest" description="Disordered" evidence="17">
    <location>
        <begin position="603"/>
        <end position="628"/>
    </location>
</feature>
<feature type="modified residue" description="Phosphoserine; by host" evidence="15">
    <location>
        <position position="94"/>
    </location>
</feature>
<keyword evidence="11 15" id="KW-0413">Isomerase</keyword>
<dbReference type="Pfam" id="PF00519">
    <property type="entry name" value="PPV_E1_C"/>
    <property type="match status" value="1"/>
</dbReference>